<reference evidence="2" key="1">
    <citation type="submission" date="2016-08" db="EMBL/GenBank/DDBJ databases">
        <title>Complete Genome Seqeunce of Paenibacillus sp. BIHB 4019 from tea rhizoplane.</title>
        <authorList>
            <person name="Thakur R."/>
            <person name="Swarnkar M.K."/>
            <person name="Gulati A."/>
        </authorList>
    </citation>
    <scope>NUCLEOTIDE SEQUENCE [LARGE SCALE GENOMIC DNA]</scope>
    <source>
        <strain evidence="2">BIHB4019</strain>
    </source>
</reference>
<dbReference type="Gene3D" id="2.30.110.10">
    <property type="entry name" value="Electron Transport, Fmn-binding Protein, Chain A"/>
    <property type="match status" value="1"/>
</dbReference>
<protein>
    <submittedName>
        <fullName evidence="2">General stress protein</fullName>
    </submittedName>
</protein>
<dbReference type="SUPFAM" id="SSF50475">
    <property type="entry name" value="FMN-binding split barrel"/>
    <property type="match status" value="1"/>
</dbReference>
<name>A0A1B2DCA3_9BACL</name>
<evidence type="ECO:0000313" key="2">
    <source>
        <dbReference type="EMBL" id="ANY65332.1"/>
    </source>
</evidence>
<dbReference type="PANTHER" id="PTHR34818:SF1">
    <property type="entry name" value="PROTEIN BLI-3"/>
    <property type="match status" value="1"/>
</dbReference>
<dbReference type="EMBL" id="CP016808">
    <property type="protein sequence ID" value="ANY65332.1"/>
    <property type="molecule type" value="Genomic_DNA"/>
</dbReference>
<dbReference type="InterPro" id="IPR011576">
    <property type="entry name" value="Pyridox_Oxase_N"/>
</dbReference>
<dbReference type="RefSeq" id="WP_099516732.1">
    <property type="nucleotide sequence ID" value="NZ_CP016808.1"/>
</dbReference>
<dbReference type="InterPro" id="IPR052917">
    <property type="entry name" value="Stress-Dev_Protein"/>
</dbReference>
<gene>
    <name evidence="2" type="ORF">BBD42_01685</name>
</gene>
<evidence type="ECO:0000259" key="1">
    <source>
        <dbReference type="Pfam" id="PF01243"/>
    </source>
</evidence>
<accession>A0A1B2DCA3</accession>
<sequence>MPNTTKQLEQEIIDVLQANHICSFATVNGDKPMVRYMALFHDGLNLYLATNRDTSKVDELRANPNVHILVGYDGKPSTDIVQIQARAELCADDKLREKLWNENFKQWFDGPHDPEYIIIEAFPEYIEYSSDGGETKVWLQ</sequence>
<proteinExistence type="predicted"/>
<feature type="domain" description="Pyridoxamine 5'-phosphate oxidase N-terminal" evidence="1">
    <location>
        <begin position="8"/>
        <end position="128"/>
    </location>
</feature>
<dbReference type="AlphaFoldDB" id="A0A1B2DCA3"/>
<dbReference type="InterPro" id="IPR012349">
    <property type="entry name" value="Split_barrel_FMN-bd"/>
</dbReference>
<dbReference type="Pfam" id="PF01243">
    <property type="entry name" value="PNPOx_N"/>
    <property type="match status" value="1"/>
</dbReference>
<organism evidence="2">
    <name type="scientific">Paenibacillus sp. BIHB 4019</name>
    <dbReference type="NCBI Taxonomy" id="1870819"/>
    <lineage>
        <taxon>Bacteria</taxon>
        <taxon>Bacillati</taxon>
        <taxon>Bacillota</taxon>
        <taxon>Bacilli</taxon>
        <taxon>Bacillales</taxon>
        <taxon>Paenibacillaceae</taxon>
        <taxon>Paenibacillus</taxon>
    </lineage>
</organism>
<dbReference type="PANTHER" id="PTHR34818">
    <property type="entry name" value="PROTEIN BLI-3"/>
    <property type="match status" value="1"/>
</dbReference>